<evidence type="ECO:0000256" key="4">
    <source>
        <dbReference type="ARBA" id="ARBA00023326"/>
    </source>
</evidence>
<evidence type="ECO:0000259" key="7">
    <source>
        <dbReference type="PROSITE" id="PS51760"/>
    </source>
</evidence>
<evidence type="ECO:0000256" key="2">
    <source>
        <dbReference type="ARBA" id="ARBA00023277"/>
    </source>
</evidence>
<reference evidence="8 9" key="1">
    <citation type="submission" date="2024-03" db="EMBL/GenBank/DDBJ databases">
        <title>Sequence of Lycoming College Course Isolates.</title>
        <authorList>
            <person name="Plotts O."/>
            <person name="Newman J."/>
        </authorList>
    </citation>
    <scope>NUCLEOTIDE SEQUENCE [LARGE SCALE GENOMIC DNA]</scope>
    <source>
        <strain evidence="8 9">CJB-3</strain>
    </source>
</reference>
<dbReference type="EC" id="3.2.1.8" evidence="6"/>
<sequence length="367" mass="43412">MKIYKLKTETLALVLLILGVSISCGTFGQKPLTIKGLRDYYKDYFPIGVAVSRKTLSGDEAKLLLQEFNSITPENAMKMEAIHPHEDFYFWRDADSIVNFAQNHGLKIRGHNLCWHEQVADWMFKDKEGHLVTKDVLLKRLKEHITTVVKRYKGKIYAWDVVNEAIGDADDEFIRNSLWYKICGEEYITKAFEYAHAADPDALLFYNDYNTERPVKRDKIYRLLKKLIAQKVPIHGVGLQAHWSIFEPSEKELREAIELYSSLGLQIHFTELDMSIYPWEKHKRQKREGETEYLTPELEQKQADQYAKIFRIFREYKKHITSVTFWNVSDRYSWLDYYPVQGRKNYPLLFDQKLQRKKAYAEVINFK</sequence>
<dbReference type="InterPro" id="IPR044846">
    <property type="entry name" value="GH10"/>
</dbReference>
<evidence type="ECO:0000313" key="9">
    <source>
        <dbReference type="Proteomes" id="UP001378956"/>
    </source>
</evidence>
<dbReference type="PANTHER" id="PTHR31490:SF90">
    <property type="entry name" value="ENDO-1,4-BETA-XYLANASE A"/>
    <property type="match status" value="1"/>
</dbReference>
<keyword evidence="1 6" id="KW-0378">Hydrolase</keyword>
<feature type="domain" description="GH10" evidence="7">
    <location>
        <begin position="31"/>
        <end position="366"/>
    </location>
</feature>
<gene>
    <name evidence="8" type="ORF">WAE58_21870</name>
</gene>
<keyword evidence="2 6" id="KW-0119">Carbohydrate metabolism</keyword>
<evidence type="ECO:0000256" key="1">
    <source>
        <dbReference type="ARBA" id="ARBA00022801"/>
    </source>
</evidence>
<proteinExistence type="inferred from homology"/>
<dbReference type="RefSeq" id="WP_172659103.1">
    <property type="nucleotide sequence ID" value="NZ_CBFGNQ010000030.1"/>
</dbReference>
<name>A0ABU8NT61_9SPHI</name>
<dbReference type="InterPro" id="IPR031158">
    <property type="entry name" value="GH10_AS"/>
</dbReference>
<dbReference type="InterPro" id="IPR001000">
    <property type="entry name" value="GH10_dom"/>
</dbReference>
<dbReference type="SMART" id="SM00633">
    <property type="entry name" value="Glyco_10"/>
    <property type="match status" value="1"/>
</dbReference>
<keyword evidence="3 6" id="KW-0326">Glycosidase</keyword>
<evidence type="ECO:0000256" key="5">
    <source>
        <dbReference type="PROSITE-ProRule" id="PRU10061"/>
    </source>
</evidence>
<dbReference type="PANTHER" id="PTHR31490">
    <property type="entry name" value="GLYCOSYL HYDROLASE"/>
    <property type="match status" value="1"/>
</dbReference>
<evidence type="ECO:0000313" key="8">
    <source>
        <dbReference type="EMBL" id="MEJ2905108.1"/>
    </source>
</evidence>
<evidence type="ECO:0000256" key="3">
    <source>
        <dbReference type="ARBA" id="ARBA00023295"/>
    </source>
</evidence>
<comment type="catalytic activity">
    <reaction evidence="6">
        <text>Endohydrolysis of (1-&gt;4)-beta-D-xylosidic linkages in xylans.</text>
        <dbReference type="EC" id="3.2.1.8"/>
    </reaction>
</comment>
<dbReference type="PROSITE" id="PS00591">
    <property type="entry name" value="GH10_1"/>
    <property type="match status" value="1"/>
</dbReference>
<accession>A0ABU8NT61</accession>
<dbReference type="InterPro" id="IPR017853">
    <property type="entry name" value="GH"/>
</dbReference>
<dbReference type="Pfam" id="PF00331">
    <property type="entry name" value="Glyco_hydro_10"/>
    <property type="match status" value="1"/>
</dbReference>
<comment type="similarity">
    <text evidence="6">Belongs to the glycosyl hydrolase 10 (cellulase F) family.</text>
</comment>
<dbReference type="Gene3D" id="3.20.20.80">
    <property type="entry name" value="Glycosidases"/>
    <property type="match status" value="1"/>
</dbReference>
<protein>
    <recommendedName>
        <fullName evidence="6">Beta-xylanase</fullName>
        <ecNumber evidence="6">3.2.1.8</ecNumber>
    </recommendedName>
</protein>
<keyword evidence="9" id="KW-1185">Reference proteome</keyword>
<dbReference type="PROSITE" id="PS51760">
    <property type="entry name" value="GH10_2"/>
    <property type="match status" value="1"/>
</dbReference>
<dbReference type="PROSITE" id="PS51257">
    <property type="entry name" value="PROKAR_LIPOPROTEIN"/>
    <property type="match status" value="1"/>
</dbReference>
<feature type="active site" description="Nucleophile" evidence="5">
    <location>
        <position position="271"/>
    </location>
</feature>
<evidence type="ECO:0000256" key="6">
    <source>
        <dbReference type="RuleBase" id="RU361174"/>
    </source>
</evidence>
<organism evidence="8 9">
    <name type="scientific">Pedobacter panaciterrae</name>
    <dbReference type="NCBI Taxonomy" id="363849"/>
    <lineage>
        <taxon>Bacteria</taxon>
        <taxon>Pseudomonadati</taxon>
        <taxon>Bacteroidota</taxon>
        <taxon>Sphingobacteriia</taxon>
        <taxon>Sphingobacteriales</taxon>
        <taxon>Sphingobacteriaceae</taxon>
        <taxon>Pedobacter</taxon>
    </lineage>
</organism>
<dbReference type="Proteomes" id="UP001378956">
    <property type="component" value="Unassembled WGS sequence"/>
</dbReference>
<dbReference type="PRINTS" id="PR00134">
    <property type="entry name" value="GLHYDRLASE10"/>
</dbReference>
<comment type="caution">
    <text evidence="8">The sequence shown here is derived from an EMBL/GenBank/DDBJ whole genome shotgun (WGS) entry which is preliminary data.</text>
</comment>
<dbReference type="SUPFAM" id="SSF51445">
    <property type="entry name" value="(Trans)glycosidases"/>
    <property type="match status" value="1"/>
</dbReference>
<keyword evidence="4 6" id="KW-0624">Polysaccharide degradation</keyword>
<dbReference type="EMBL" id="JBBEUB010000009">
    <property type="protein sequence ID" value="MEJ2905108.1"/>
    <property type="molecule type" value="Genomic_DNA"/>
</dbReference>